<reference evidence="8" key="1">
    <citation type="submission" date="2014-12" db="EMBL/GenBank/DDBJ databases">
        <authorList>
            <person name="Jaenicke S."/>
        </authorList>
    </citation>
    <scope>NUCLEOTIDE SEQUENCE [LARGE SCALE GENOMIC DNA]</scope>
    <source>
        <strain evidence="8">CBS1600</strain>
    </source>
</reference>
<evidence type="ECO:0000313" key="9">
    <source>
        <dbReference type="EMBL" id="ODV75350.1"/>
    </source>
</evidence>
<dbReference type="GO" id="GO:0051301">
    <property type="term" value="P:cell division"/>
    <property type="evidence" value="ECO:0007669"/>
    <property type="project" value="UniProtKB-KW"/>
</dbReference>
<keyword evidence="4" id="KW-0498">Mitosis</keyword>
<dbReference type="OMA" id="DANMGMA"/>
<evidence type="ECO:0000256" key="2">
    <source>
        <dbReference type="ARBA" id="ARBA00016066"/>
    </source>
</evidence>
<protein>
    <recommendedName>
        <fullName evidence="2">Anaphase-promoting complex subunit 5</fullName>
    </recommendedName>
</protein>
<dbReference type="GeneID" id="30988748"/>
<dbReference type="PANTHER" id="PTHR12830:SF9">
    <property type="entry name" value="ANAPHASE-PROMOTING COMPLEX SUBUNIT 5"/>
    <property type="match status" value="1"/>
</dbReference>
<evidence type="ECO:0000256" key="1">
    <source>
        <dbReference type="ARBA" id="ARBA00007450"/>
    </source>
</evidence>
<keyword evidence="3" id="KW-0132">Cell division</keyword>
<evidence type="ECO:0000256" key="4">
    <source>
        <dbReference type="ARBA" id="ARBA00022776"/>
    </source>
</evidence>
<dbReference type="EMBL" id="KV453926">
    <property type="protein sequence ID" value="ODV75350.1"/>
    <property type="molecule type" value="Genomic_DNA"/>
</dbReference>
<dbReference type="GO" id="GO:0005680">
    <property type="term" value="C:anaphase-promoting complex"/>
    <property type="evidence" value="ECO:0007669"/>
    <property type="project" value="InterPro"/>
</dbReference>
<keyword evidence="11" id="KW-1185">Reference proteome</keyword>
<dbReference type="OrthoDB" id="2504561at2759"/>
<accession>A0A1E4S788</accession>
<dbReference type="RefSeq" id="XP_020072389.1">
    <property type="nucleotide sequence ID" value="XM_020214352.1"/>
</dbReference>
<organism evidence="8 10">
    <name type="scientific">Cyberlindnera jadinii (strain ATCC 18201 / CBS 1600 / BCRC 20928 / JCM 3617 / NBRC 0987 / NRRL Y-1542)</name>
    <name type="common">Torula yeast</name>
    <name type="synonym">Candida utilis</name>
    <dbReference type="NCBI Taxonomy" id="983966"/>
    <lineage>
        <taxon>Eukaryota</taxon>
        <taxon>Fungi</taxon>
        <taxon>Dikarya</taxon>
        <taxon>Ascomycota</taxon>
        <taxon>Saccharomycotina</taxon>
        <taxon>Saccharomycetes</taxon>
        <taxon>Phaffomycetales</taxon>
        <taxon>Phaffomycetaceae</taxon>
        <taxon>Cyberlindnera</taxon>
    </lineage>
</organism>
<dbReference type="InterPro" id="IPR037679">
    <property type="entry name" value="Apc5"/>
</dbReference>
<evidence type="ECO:0000313" key="11">
    <source>
        <dbReference type="Proteomes" id="UP000094389"/>
    </source>
</evidence>
<dbReference type="Proteomes" id="UP000038830">
    <property type="component" value="Unassembled WGS sequence"/>
</dbReference>
<accession>A0A0H5CCZ2</accession>
<dbReference type="GO" id="GO:0070979">
    <property type="term" value="P:protein K11-linked ubiquitination"/>
    <property type="evidence" value="ECO:0007669"/>
    <property type="project" value="TreeGrafter"/>
</dbReference>
<dbReference type="InterPro" id="IPR026000">
    <property type="entry name" value="Apc5_dom"/>
</dbReference>
<comment type="similarity">
    <text evidence="1">Belongs to the APC5 family.</text>
</comment>
<dbReference type="Proteomes" id="UP000094389">
    <property type="component" value="Unassembled WGS sequence"/>
</dbReference>
<evidence type="ECO:0000259" key="7">
    <source>
        <dbReference type="Pfam" id="PF12862"/>
    </source>
</evidence>
<feature type="domain" description="Anaphase-promoting complex subunit 5" evidence="7">
    <location>
        <begin position="289"/>
        <end position="378"/>
    </location>
</feature>
<keyword evidence="6" id="KW-0131">Cell cycle</keyword>
<dbReference type="PANTHER" id="PTHR12830">
    <property type="entry name" value="ANAPHASE-PROMOTING COMPLEX SUBUNIT 5"/>
    <property type="match status" value="1"/>
</dbReference>
<reference evidence="10" key="2">
    <citation type="journal article" date="2015" name="J. Biotechnol.">
        <title>The structure of the Cyberlindnera jadinii genome and its relation to Candida utilis analyzed by the occurrence of single nucleotide polymorphisms.</title>
        <authorList>
            <person name="Rupp O."/>
            <person name="Brinkrolf K."/>
            <person name="Buerth C."/>
            <person name="Kunigo M."/>
            <person name="Schneider J."/>
            <person name="Jaenicke S."/>
            <person name="Goesmann A."/>
            <person name="Puehler A."/>
            <person name="Jaeger K.-E."/>
            <person name="Ernst J.F."/>
        </authorList>
    </citation>
    <scope>NUCLEOTIDE SEQUENCE [LARGE SCALE GENOMIC DNA]</scope>
    <source>
        <strain evidence="10">ATCC 18201 / CBS 1600 / BCRC 20928 / JCM 3617 / NBRC 0987 / NRRL Y-1542</strain>
    </source>
</reference>
<evidence type="ECO:0000256" key="3">
    <source>
        <dbReference type="ARBA" id="ARBA00022618"/>
    </source>
</evidence>
<dbReference type="AlphaFoldDB" id="A0A0H5CCZ2"/>
<dbReference type="GO" id="GO:0045842">
    <property type="term" value="P:positive regulation of mitotic metaphase/anaphase transition"/>
    <property type="evidence" value="ECO:0007669"/>
    <property type="project" value="TreeGrafter"/>
</dbReference>
<gene>
    <name evidence="8" type="primary">APC5</name>
    <name evidence="8" type="ORF">BN1211_2864</name>
    <name evidence="9" type="ORF">CYBJADRAFT_166094</name>
</gene>
<sequence length="787" mass="89228">MTSKRSSIVPETVPRDSLSHVVLTPSLAPYKILLLAFIAAYCAGILPKKTHRPLLATIVKYIEGPEAYGEEQQRRGIPTLRGILHDITQACVAADAQDGEHNAKDIEARALHGLWTLKSLDSLNTFMTRAKSLVVKNMAAGNALISKVKSNERPAFLLTSASFLGKFVIRCTTVYESLEYDKANLLWSGFVNFRRESMPKVNKEEFAARYFPTDPNDDPSVLKSILQKMRNGETNLTKDVILVSQEDLSQLVHHQLQQLERHGTSTPPKLKQIFQNMAQVEAGKIPQIHYIRYLECVRKQDYEGAFNWLHRYFDYRISTREGSFYHYALLCLASLHAHFHNDGEAIRAIEEAIAVAREKKDLDCLSFLLTWLFNFMKDRPYLEHDFYVSNAQLIEFLKSHADVGTKSLHSMAYQSDAALLMMEGGPVSMTLESLTKSLYITLNGSDDSSTFGTYCALYSSFWFRQGNYHLADVYDEVISKLTTHKSEQVKVGIRKAHLLFHHGEMNKAFEQLVNLKKNLPSDANLMKDLLTHEGILTVRLLLNTNELDEAQICLNRLQSQTHIGVDIEGTLSELECDLEVKLGNLVQAYEMVNERLRTFAKRGSTTFWFLRFNILKCQILSMSSSPARALSASIQCLNSTLSCGYSVLILQATVQVCSVLFKLSQFKDCEELLSASLQMFEGNLNVQLMGELYKLLGCSLMELHFTDDNLDREKNITKVIKCFELATDRFRSMGMLKDSCDCLELQLNFGRRIGNHDIVNHVEQALHKVKMMDKGADHLHMFGAQHS</sequence>
<dbReference type="EMBL" id="CDQK01000003">
    <property type="protein sequence ID" value="CEP22494.1"/>
    <property type="molecule type" value="Genomic_DNA"/>
</dbReference>
<dbReference type="Pfam" id="PF12862">
    <property type="entry name" value="ANAPC5"/>
    <property type="match status" value="1"/>
</dbReference>
<evidence type="ECO:0000256" key="5">
    <source>
        <dbReference type="ARBA" id="ARBA00022786"/>
    </source>
</evidence>
<proteinExistence type="inferred from homology"/>
<evidence type="ECO:0000313" key="8">
    <source>
        <dbReference type="EMBL" id="CEP22494.1"/>
    </source>
</evidence>
<evidence type="ECO:0000256" key="6">
    <source>
        <dbReference type="ARBA" id="ARBA00023306"/>
    </source>
</evidence>
<name>A0A0H5CCZ2_CYBJN</name>
<evidence type="ECO:0000313" key="10">
    <source>
        <dbReference type="Proteomes" id="UP000038830"/>
    </source>
</evidence>
<dbReference type="GO" id="GO:0031145">
    <property type="term" value="P:anaphase-promoting complex-dependent catabolic process"/>
    <property type="evidence" value="ECO:0007669"/>
    <property type="project" value="TreeGrafter"/>
</dbReference>
<dbReference type="STRING" id="983966.A0A0H5CCZ2"/>
<reference evidence="9 11" key="3">
    <citation type="journal article" date="2016" name="Proc. Natl. Acad. Sci. U.S.A.">
        <title>Comparative genomics of biotechnologically important yeasts.</title>
        <authorList>
            <person name="Riley R."/>
            <person name="Haridas S."/>
            <person name="Wolfe K.H."/>
            <person name="Lopes M.R."/>
            <person name="Hittinger C.T."/>
            <person name="Goeker M."/>
            <person name="Salamov A.A."/>
            <person name="Wisecaver J.H."/>
            <person name="Long T.M."/>
            <person name="Calvey C.H."/>
            <person name="Aerts A.L."/>
            <person name="Barry K.W."/>
            <person name="Choi C."/>
            <person name="Clum A."/>
            <person name="Coughlan A.Y."/>
            <person name="Deshpande S."/>
            <person name="Douglass A.P."/>
            <person name="Hanson S.J."/>
            <person name="Klenk H.-P."/>
            <person name="LaButti K.M."/>
            <person name="Lapidus A."/>
            <person name="Lindquist E.A."/>
            <person name="Lipzen A.M."/>
            <person name="Meier-Kolthoff J.P."/>
            <person name="Ohm R.A."/>
            <person name="Otillar R.P."/>
            <person name="Pangilinan J.L."/>
            <person name="Peng Y."/>
            <person name="Rokas A."/>
            <person name="Rosa C.A."/>
            <person name="Scheuner C."/>
            <person name="Sibirny A.A."/>
            <person name="Slot J.C."/>
            <person name="Stielow J.B."/>
            <person name="Sun H."/>
            <person name="Kurtzman C.P."/>
            <person name="Blackwell M."/>
            <person name="Grigoriev I.V."/>
            <person name="Jeffries T.W."/>
        </authorList>
    </citation>
    <scope>NUCLEOTIDE SEQUENCE [LARGE SCALE GENOMIC DNA]</scope>
    <source>
        <strain evidence="11">ATCC 18201 / CBS 1600 / BCRC 20928 / JCM 3617 / NBRC 0987 / NRRL Y-1542</strain>
        <strain evidence="9">NRRL Y-1542</strain>
    </source>
</reference>
<keyword evidence="5" id="KW-0833">Ubl conjugation pathway</keyword>